<dbReference type="GO" id="GO:0031436">
    <property type="term" value="C:BRCA1-BARD1 complex"/>
    <property type="evidence" value="ECO:0007669"/>
    <property type="project" value="TreeGrafter"/>
</dbReference>
<organism evidence="5 6">
    <name type="scientific">Candidula unifasciata</name>
    <dbReference type="NCBI Taxonomy" id="100452"/>
    <lineage>
        <taxon>Eukaryota</taxon>
        <taxon>Metazoa</taxon>
        <taxon>Spiralia</taxon>
        <taxon>Lophotrochozoa</taxon>
        <taxon>Mollusca</taxon>
        <taxon>Gastropoda</taxon>
        <taxon>Heterobranchia</taxon>
        <taxon>Euthyneura</taxon>
        <taxon>Panpulmonata</taxon>
        <taxon>Eupulmonata</taxon>
        <taxon>Stylommatophora</taxon>
        <taxon>Helicina</taxon>
        <taxon>Helicoidea</taxon>
        <taxon>Geomitridae</taxon>
        <taxon>Candidula</taxon>
    </lineage>
</organism>
<dbReference type="GO" id="GO:0004842">
    <property type="term" value="F:ubiquitin-protein transferase activity"/>
    <property type="evidence" value="ECO:0007669"/>
    <property type="project" value="TreeGrafter"/>
</dbReference>
<keyword evidence="1" id="KW-0677">Repeat</keyword>
<dbReference type="EMBL" id="CAJHNH020000890">
    <property type="protein sequence ID" value="CAG5120403.1"/>
    <property type="molecule type" value="Genomic_DNA"/>
</dbReference>
<dbReference type="Gene3D" id="1.25.40.20">
    <property type="entry name" value="Ankyrin repeat-containing domain"/>
    <property type="match status" value="1"/>
</dbReference>
<feature type="repeat" description="ANK" evidence="3">
    <location>
        <begin position="106"/>
        <end position="138"/>
    </location>
</feature>
<comment type="caution">
    <text evidence="5">The sequence shown here is derived from an EMBL/GenBank/DDBJ whole genome shotgun (WGS) entry which is preliminary data.</text>
</comment>
<gene>
    <name evidence="5" type="ORF">CUNI_LOCUS5961</name>
</gene>
<evidence type="ECO:0000256" key="3">
    <source>
        <dbReference type="PROSITE-ProRule" id="PRU00023"/>
    </source>
</evidence>
<feature type="region of interest" description="Disordered" evidence="4">
    <location>
        <begin position="1"/>
        <end position="23"/>
    </location>
</feature>
<proteinExistence type="predicted"/>
<evidence type="ECO:0000313" key="6">
    <source>
        <dbReference type="Proteomes" id="UP000678393"/>
    </source>
</evidence>
<evidence type="ECO:0000256" key="2">
    <source>
        <dbReference type="ARBA" id="ARBA00023043"/>
    </source>
</evidence>
<evidence type="ECO:0000256" key="1">
    <source>
        <dbReference type="ARBA" id="ARBA00022737"/>
    </source>
</evidence>
<dbReference type="SUPFAM" id="SSF48403">
    <property type="entry name" value="Ankyrin repeat"/>
    <property type="match status" value="1"/>
</dbReference>
<evidence type="ECO:0000313" key="5">
    <source>
        <dbReference type="EMBL" id="CAG5120403.1"/>
    </source>
</evidence>
<evidence type="ECO:0000256" key="4">
    <source>
        <dbReference type="SAM" id="MobiDB-lite"/>
    </source>
</evidence>
<feature type="repeat" description="ANK" evidence="3">
    <location>
        <begin position="139"/>
        <end position="171"/>
    </location>
</feature>
<dbReference type="PANTHER" id="PTHR24171">
    <property type="entry name" value="ANKYRIN REPEAT DOMAIN-CONTAINING PROTEIN 39-RELATED"/>
    <property type="match status" value="1"/>
</dbReference>
<dbReference type="SMART" id="SM00248">
    <property type="entry name" value="ANK"/>
    <property type="match status" value="3"/>
</dbReference>
<protein>
    <submittedName>
        <fullName evidence="5">Uncharacterized protein</fullName>
    </submittedName>
</protein>
<keyword evidence="2 3" id="KW-0040">ANK repeat</keyword>
<dbReference type="PANTHER" id="PTHR24171:SF8">
    <property type="entry name" value="BRCA1-ASSOCIATED RING DOMAIN PROTEIN 1"/>
    <property type="match status" value="1"/>
</dbReference>
<name>A0A8S3YTS9_9EUPU</name>
<dbReference type="AlphaFoldDB" id="A0A8S3YTS9"/>
<dbReference type="GO" id="GO:0070531">
    <property type="term" value="C:BRCA1-A complex"/>
    <property type="evidence" value="ECO:0007669"/>
    <property type="project" value="TreeGrafter"/>
</dbReference>
<dbReference type="InterPro" id="IPR036770">
    <property type="entry name" value="Ankyrin_rpt-contain_sf"/>
</dbReference>
<feature type="non-terminal residue" evidence="5">
    <location>
        <position position="1"/>
    </location>
</feature>
<dbReference type="InterPro" id="IPR002110">
    <property type="entry name" value="Ankyrin_rpt"/>
</dbReference>
<dbReference type="GO" id="GO:0085020">
    <property type="term" value="P:protein K6-linked ubiquitination"/>
    <property type="evidence" value="ECO:0007669"/>
    <property type="project" value="TreeGrafter"/>
</dbReference>
<sequence length="215" mass="23533">SPSSPMLTLAVTPNSGGPMKSSSDVKSEAIACMGLLRRNEVKLMENAKLLLKQDREFFLKVFTSTVDEWTLIHACTLKGVRPLVKIALKAGVDPNLEMGVPDGLPGRCTPLHLAAHRGDVSIIELLVQFGAQVNKQDNMNYSPLHYALRRGNTLAAKKLLKFGADPSELSREERIYFRNEINAKGSALLCIPVRVGSQKHKHNSSSLRDKTSSAS</sequence>
<dbReference type="OrthoDB" id="10039052at2759"/>
<accession>A0A8S3YTS9</accession>
<keyword evidence="6" id="KW-1185">Reference proteome</keyword>
<reference evidence="5" key="1">
    <citation type="submission" date="2021-04" db="EMBL/GenBank/DDBJ databases">
        <authorList>
            <consortium name="Molecular Ecology Group"/>
        </authorList>
    </citation>
    <scope>NUCLEOTIDE SEQUENCE</scope>
</reference>
<dbReference type="Proteomes" id="UP000678393">
    <property type="component" value="Unassembled WGS sequence"/>
</dbReference>
<dbReference type="PROSITE" id="PS50297">
    <property type="entry name" value="ANK_REP_REGION"/>
    <property type="match status" value="2"/>
</dbReference>
<dbReference type="Pfam" id="PF12796">
    <property type="entry name" value="Ank_2"/>
    <property type="match status" value="1"/>
</dbReference>
<dbReference type="PROSITE" id="PS50088">
    <property type="entry name" value="ANK_REPEAT"/>
    <property type="match status" value="2"/>
</dbReference>